<keyword evidence="1" id="KW-0472">Membrane</keyword>
<proteinExistence type="predicted"/>
<accession>A0ABU4VGY6</accession>
<evidence type="ECO:0000313" key="2">
    <source>
        <dbReference type="EMBL" id="MDX8151075.1"/>
    </source>
</evidence>
<reference evidence="2 3" key="1">
    <citation type="submission" date="2023-11" db="EMBL/GenBank/DDBJ databases">
        <authorList>
            <person name="Xu M."/>
            <person name="Jiang T."/>
        </authorList>
    </citation>
    <scope>NUCLEOTIDE SEQUENCE [LARGE SCALE GENOMIC DNA]</scope>
    <source>
        <strain evidence="2 3">SD</strain>
    </source>
</reference>
<protein>
    <recommendedName>
        <fullName evidence="4">DUF4229 domain-containing protein</fullName>
    </recommendedName>
</protein>
<dbReference type="Proteomes" id="UP001277761">
    <property type="component" value="Unassembled WGS sequence"/>
</dbReference>
<organism evidence="2 3">
    <name type="scientific">Patulibacter brassicae</name>
    <dbReference type="NCBI Taxonomy" id="1705717"/>
    <lineage>
        <taxon>Bacteria</taxon>
        <taxon>Bacillati</taxon>
        <taxon>Actinomycetota</taxon>
        <taxon>Thermoleophilia</taxon>
        <taxon>Solirubrobacterales</taxon>
        <taxon>Patulibacteraceae</taxon>
        <taxon>Patulibacter</taxon>
    </lineage>
</organism>
<sequence length="76" mass="8359">MTCVAWIVAVLAVLAGPVYVFGWPGLALGVPCAASLAVVGLSRETVRRDARYRARRSLDVERELQKLLVRHGREGR</sequence>
<name>A0ABU4VGY6_9ACTN</name>
<dbReference type="RefSeq" id="WP_319953228.1">
    <property type="nucleotide sequence ID" value="NZ_JAXAVX010000002.1"/>
</dbReference>
<keyword evidence="1" id="KW-0812">Transmembrane</keyword>
<comment type="caution">
    <text evidence="2">The sequence shown here is derived from an EMBL/GenBank/DDBJ whole genome shotgun (WGS) entry which is preliminary data.</text>
</comment>
<evidence type="ECO:0000313" key="3">
    <source>
        <dbReference type="Proteomes" id="UP001277761"/>
    </source>
</evidence>
<evidence type="ECO:0008006" key="4">
    <source>
        <dbReference type="Google" id="ProtNLM"/>
    </source>
</evidence>
<dbReference type="EMBL" id="JAXAVX010000002">
    <property type="protein sequence ID" value="MDX8151075.1"/>
    <property type="molecule type" value="Genomic_DNA"/>
</dbReference>
<keyword evidence="3" id="KW-1185">Reference proteome</keyword>
<keyword evidence="1" id="KW-1133">Transmembrane helix</keyword>
<gene>
    <name evidence="2" type="ORF">SK069_05685</name>
</gene>
<feature type="transmembrane region" description="Helical" evidence="1">
    <location>
        <begin position="25"/>
        <end position="46"/>
    </location>
</feature>
<evidence type="ECO:0000256" key="1">
    <source>
        <dbReference type="SAM" id="Phobius"/>
    </source>
</evidence>